<keyword evidence="3" id="KW-0813">Transport</keyword>
<feature type="domain" description="Fe/B12 periplasmic-binding" evidence="5">
    <location>
        <begin position="16"/>
        <end position="121"/>
    </location>
</feature>
<comment type="caution">
    <text evidence="6">The sequence shown here is derived from an EMBL/GenBank/DDBJ whole genome shotgun (WGS) entry which is preliminary data.</text>
</comment>
<evidence type="ECO:0000256" key="3">
    <source>
        <dbReference type="ARBA" id="ARBA00022448"/>
    </source>
</evidence>
<dbReference type="PROSITE" id="PS50983">
    <property type="entry name" value="FE_B12_PBP"/>
    <property type="match status" value="1"/>
</dbReference>
<dbReference type="InterPro" id="IPR002491">
    <property type="entry name" value="ABC_transptr_periplasmic_BD"/>
</dbReference>
<protein>
    <submittedName>
        <fullName evidence="6">ABC transporter substrate-binding protein</fullName>
    </submittedName>
</protein>
<gene>
    <name evidence="6" type="ORF">G6Y24_07340</name>
</gene>
<evidence type="ECO:0000256" key="2">
    <source>
        <dbReference type="ARBA" id="ARBA00008814"/>
    </source>
</evidence>
<evidence type="ECO:0000256" key="4">
    <source>
        <dbReference type="ARBA" id="ARBA00022729"/>
    </source>
</evidence>
<evidence type="ECO:0000259" key="5">
    <source>
        <dbReference type="PROSITE" id="PS50983"/>
    </source>
</evidence>
<dbReference type="GO" id="GO:0030288">
    <property type="term" value="C:outer membrane-bounded periplasmic space"/>
    <property type="evidence" value="ECO:0007669"/>
    <property type="project" value="TreeGrafter"/>
</dbReference>
<dbReference type="Proteomes" id="UP000473113">
    <property type="component" value="Unassembled WGS sequence"/>
</dbReference>
<reference evidence="6 7" key="1">
    <citation type="submission" date="2020-02" db="EMBL/GenBank/DDBJ databases">
        <title>Detection of Heterogeneous Vancomycin Intermediate Resistance in Methicillin Resistant Staphylococcus aureus Isolates from Latin-America.</title>
        <authorList>
            <person name="Castro-Cardozo B."/>
            <person name="Berrio M."/>
            <person name="Vargas M.L."/>
            <person name="Carvajal L.P."/>
            <person name="Millan L.V."/>
            <person name="Rios R."/>
            <person name="Hernandez A."/>
            <person name="Rincon S.L."/>
            <person name="Cubides P."/>
            <person name="Forero E."/>
            <person name="Dinh A."/>
            <person name="Seas C."/>
            <person name="Munita J.M."/>
            <person name="Arias C.A."/>
            <person name="Reyes J."/>
            <person name="Diaz L."/>
        </authorList>
    </citation>
    <scope>NUCLEOTIDE SEQUENCE [LARGE SCALE GENOMIC DNA]</scope>
    <source>
        <strain evidence="6 7">UG255</strain>
    </source>
</reference>
<dbReference type="Gene3D" id="3.40.50.1980">
    <property type="entry name" value="Nitrogenase molybdenum iron protein domain"/>
    <property type="match status" value="1"/>
</dbReference>
<dbReference type="SUPFAM" id="SSF53807">
    <property type="entry name" value="Helical backbone' metal receptor"/>
    <property type="match status" value="1"/>
</dbReference>
<dbReference type="GO" id="GO:1901678">
    <property type="term" value="P:iron coordination entity transport"/>
    <property type="evidence" value="ECO:0007669"/>
    <property type="project" value="UniProtKB-ARBA"/>
</dbReference>
<evidence type="ECO:0000313" key="6">
    <source>
        <dbReference type="EMBL" id="NGW67306.1"/>
    </source>
</evidence>
<dbReference type="PANTHER" id="PTHR30532">
    <property type="entry name" value="IRON III DICITRATE-BINDING PERIPLASMIC PROTEIN"/>
    <property type="match status" value="1"/>
</dbReference>
<proteinExistence type="inferred from homology"/>
<comment type="subcellular location">
    <subcellularLocation>
        <location evidence="1">Cell envelope</location>
    </subcellularLocation>
</comment>
<dbReference type="PANTHER" id="PTHR30532:SF28">
    <property type="entry name" value="PETROBACTIN-BINDING PROTEIN YCLQ"/>
    <property type="match status" value="1"/>
</dbReference>
<sequence>VKDTNGQLTVPKNPQKVVVFDNGSLDTMDALGVGDRVVGAPTKNIPAYLKKYQKVESAGGIKEPDLEKINQLKPDLIIISGRQQDYQEQLKAIAPTIYLAVDAKNPWASTKQNIETLGTIF</sequence>
<comment type="similarity">
    <text evidence="2">Belongs to the bacterial solute-binding protein 8 family.</text>
</comment>
<accession>A0A6M1XR20</accession>
<dbReference type="AlphaFoldDB" id="A0A6M1XR20"/>
<evidence type="ECO:0000256" key="1">
    <source>
        <dbReference type="ARBA" id="ARBA00004196"/>
    </source>
</evidence>
<name>A0A6M1XR20_STAAU</name>
<dbReference type="Pfam" id="PF01497">
    <property type="entry name" value="Peripla_BP_2"/>
    <property type="match status" value="1"/>
</dbReference>
<keyword evidence="4" id="KW-0732">Signal</keyword>
<feature type="non-terminal residue" evidence="6">
    <location>
        <position position="121"/>
    </location>
</feature>
<dbReference type="InterPro" id="IPR051313">
    <property type="entry name" value="Bact_iron-sidero_bind"/>
</dbReference>
<organism evidence="6 7">
    <name type="scientific">Staphylococcus aureus</name>
    <dbReference type="NCBI Taxonomy" id="1280"/>
    <lineage>
        <taxon>Bacteria</taxon>
        <taxon>Bacillati</taxon>
        <taxon>Bacillota</taxon>
        <taxon>Bacilli</taxon>
        <taxon>Bacillales</taxon>
        <taxon>Staphylococcaceae</taxon>
        <taxon>Staphylococcus</taxon>
    </lineage>
</organism>
<dbReference type="EMBL" id="JAALTR010000188">
    <property type="protein sequence ID" value="NGW67306.1"/>
    <property type="molecule type" value="Genomic_DNA"/>
</dbReference>
<evidence type="ECO:0000313" key="7">
    <source>
        <dbReference type="Proteomes" id="UP000473113"/>
    </source>
</evidence>
<feature type="non-terminal residue" evidence="6">
    <location>
        <position position="1"/>
    </location>
</feature>